<dbReference type="AntiFam" id="ANF00050">
    <property type="entry name" value="Translation of CRISPR YPEST repeat 1"/>
</dbReference>
<gene>
    <name evidence="1" type="ORF">SHEWBE_3702</name>
</gene>
<dbReference type="KEGG" id="sbk:SHEWBE_3702"/>
<dbReference type="Proteomes" id="UP000250123">
    <property type="component" value="Chromosome SHEWBE"/>
</dbReference>
<name>A0A330M6S2_9GAMM</name>
<sequence>MNLMGIARVHCRTGSLEIVRIPLRLHSVVHCRTGSLENNFIKSILNYMVHCRTGSLEIPQFQLH</sequence>
<reference evidence="2" key="1">
    <citation type="submission" date="2018-06" db="EMBL/GenBank/DDBJ databases">
        <authorList>
            <person name="Cea G.-C."/>
            <person name="William W."/>
        </authorList>
    </citation>
    <scope>NUCLEOTIDE SEQUENCE [LARGE SCALE GENOMIC DNA]</scope>
    <source>
        <strain evidence="2">DB21MT-2</strain>
    </source>
</reference>
<accession>A0A330M6S2</accession>
<dbReference type="AlphaFoldDB" id="A0A330M6S2"/>
<proteinExistence type="predicted"/>
<evidence type="ECO:0000313" key="2">
    <source>
        <dbReference type="Proteomes" id="UP000250123"/>
    </source>
</evidence>
<organism evidence="1 2">
    <name type="scientific">Shewanella benthica</name>
    <dbReference type="NCBI Taxonomy" id="43661"/>
    <lineage>
        <taxon>Bacteria</taxon>
        <taxon>Pseudomonadati</taxon>
        <taxon>Pseudomonadota</taxon>
        <taxon>Gammaproteobacteria</taxon>
        <taxon>Alteromonadales</taxon>
        <taxon>Shewanellaceae</taxon>
        <taxon>Shewanella</taxon>
    </lineage>
</organism>
<dbReference type="EMBL" id="LS483452">
    <property type="protein sequence ID" value="SQH77665.1"/>
    <property type="molecule type" value="Genomic_DNA"/>
</dbReference>
<protein>
    <submittedName>
        <fullName evidence="1">Uncharacterized protein</fullName>
    </submittedName>
</protein>
<evidence type="ECO:0000313" key="1">
    <source>
        <dbReference type="EMBL" id="SQH77665.1"/>
    </source>
</evidence>